<dbReference type="GO" id="GO:0005545">
    <property type="term" value="F:1-phosphatidylinositol binding"/>
    <property type="evidence" value="ECO:0007669"/>
    <property type="project" value="InterPro"/>
</dbReference>
<dbReference type="PANTHER" id="PTHR22951:SF5">
    <property type="entry name" value="PHOSPHATIDYLINOSITOL-BINDING CLATHRIN ASSEMBLY PROTEIN LAP"/>
    <property type="match status" value="1"/>
</dbReference>
<feature type="region of interest" description="Disordered" evidence="3">
    <location>
        <begin position="270"/>
        <end position="305"/>
    </location>
</feature>
<comment type="subcellular location">
    <subcellularLocation>
        <location evidence="1">Cytoplasm</location>
    </subcellularLocation>
</comment>
<name>A0A8H7PYR3_MORIS</name>
<dbReference type="GO" id="GO:0006900">
    <property type="term" value="P:vesicle budding from membrane"/>
    <property type="evidence" value="ECO:0007669"/>
    <property type="project" value="TreeGrafter"/>
</dbReference>
<dbReference type="FunFam" id="1.20.58.150:FF:000004">
    <property type="entry name" value="ENTH domain protein"/>
    <property type="match status" value="1"/>
</dbReference>
<dbReference type="Gene3D" id="1.20.58.150">
    <property type="entry name" value="ANTH domain"/>
    <property type="match status" value="1"/>
</dbReference>
<dbReference type="Pfam" id="PF07651">
    <property type="entry name" value="ANTH"/>
    <property type="match status" value="1"/>
</dbReference>
<dbReference type="SUPFAM" id="SSF89009">
    <property type="entry name" value="GAT-like domain"/>
    <property type="match status" value="1"/>
</dbReference>
<evidence type="ECO:0000313" key="6">
    <source>
        <dbReference type="Proteomes" id="UP000654370"/>
    </source>
</evidence>
<dbReference type="InterPro" id="IPR011417">
    <property type="entry name" value="ANTH_dom"/>
</dbReference>
<protein>
    <recommendedName>
        <fullName evidence="4">ENTH domain-containing protein</fullName>
    </recommendedName>
</protein>
<feature type="compositionally biased region" description="Polar residues" evidence="3">
    <location>
        <begin position="521"/>
        <end position="534"/>
    </location>
</feature>
<organism evidence="5 6">
    <name type="scientific">Mortierella isabellina</name>
    <name type="common">Filamentous fungus</name>
    <name type="synonym">Umbelopsis isabellina</name>
    <dbReference type="NCBI Taxonomy" id="91625"/>
    <lineage>
        <taxon>Eukaryota</taxon>
        <taxon>Fungi</taxon>
        <taxon>Fungi incertae sedis</taxon>
        <taxon>Mucoromycota</taxon>
        <taxon>Mucoromycotina</taxon>
        <taxon>Umbelopsidomycetes</taxon>
        <taxon>Umbelopsidales</taxon>
        <taxon>Umbelopsidaceae</taxon>
        <taxon>Umbelopsis</taxon>
    </lineage>
</organism>
<feature type="compositionally biased region" description="Low complexity" evidence="3">
    <location>
        <begin position="504"/>
        <end position="520"/>
    </location>
</feature>
<dbReference type="InterPro" id="IPR008942">
    <property type="entry name" value="ENTH_VHS"/>
</dbReference>
<feature type="domain" description="ENTH" evidence="4">
    <location>
        <begin position="1"/>
        <end position="123"/>
    </location>
</feature>
<feature type="compositionally biased region" description="Polar residues" evidence="3">
    <location>
        <begin position="282"/>
        <end position="305"/>
    </location>
</feature>
<gene>
    <name evidence="5" type="ORF">INT43_007190</name>
</gene>
<dbReference type="GO" id="GO:0032050">
    <property type="term" value="F:clathrin heavy chain binding"/>
    <property type="evidence" value="ECO:0007669"/>
    <property type="project" value="TreeGrafter"/>
</dbReference>
<dbReference type="InterPro" id="IPR014712">
    <property type="entry name" value="ANTH_dom_sf"/>
</dbReference>
<dbReference type="InterPro" id="IPR013809">
    <property type="entry name" value="ENTH"/>
</dbReference>
<dbReference type="SMART" id="SM00273">
    <property type="entry name" value="ENTH"/>
    <property type="match status" value="1"/>
</dbReference>
<dbReference type="GO" id="GO:0005546">
    <property type="term" value="F:phosphatidylinositol-4,5-bisphosphate binding"/>
    <property type="evidence" value="ECO:0007669"/>
    <property type="project" value="TreeGrafter"/>
</dbReference>
<comment type="caution">
    <text evidence="5">The sequence shown here is derived from an EMBL/GenBank/DDBJ whole genome shotgun (WGS) entry which is preliminary data.</text>
</comment>
<evidence type="ECO:0000256" key="3">
    <source>
        <dbReference type="SAM" id="MobiDB-lite"/>
    </source>
</evidence>
<accession>A0A8H7PYR3</accession>
<dbReference type="GO" id="GO:0072583">
    <property type="term" value="P:clathrin-dependent endocytosis"/>
    <property type="evidence" value="ECO:0007669"/>
    <property type="project" value="InterPro"/>
</dbReference>
<dbReference type="PANTHER" id="PTHR22951">
    <property type="entry name" value="CLATHRIN ASSEMBLY PROTEIN"/>
    <property type="match status" value="1"/>
</dbReference>
<evidence type="ECO:0000256" key="2">
    <source>
        <dbReference type="ARBA" id="ARBA00022490"/>
    </source>
</evidence>
<keyword evidence="2" id="KW-0963">Cytoplasm</keyword>
<evidence type="ECO:0000259" key="4">
    <source>
        <dbReference type="PROSITE" id="PS50942"/>
    </source>
</evidence>
<feature type="compositionally biased region" description="Low complexity" evidence="3">
    <location>
        <begin position="541"/>
        <end position="551"/>
    </location>
</feature>
<feature type="compositionally biased region" description="Polar residues" evidence="3">
    <location>
        <begin position="552"/>
        <end position="565"/>
    </location>
</feature>
<dbReference type="PROSITE" id="PS50942">
    <property type="entry name" value="ENTH"/>
    <property type="match status" value="1"/>
</dbReference>
<dbReference type="InterPro" id="IPR045192">
    <property type="entry name" value="AP180-like"/>
</dbReference>
<dbReference type="GO" id="GO:0000149">
    <property type="term" value="F:SNARE binding"/>
    <property type="evidence" value="ECO:0007669"/>
    <property type="project" value="TreeGrafter"/>
</dbReference>
<dbReference type="EMBL" id="JAEPQZ010000004">
    <property type="protein sequence ID" value="KAG2182263.1"/>
    <property type="molecule type" value="Genomic_DNA"/>
</dbReference>
<dbReference type="CDD" id="cd16988">
    <property type="entry name" value="ANTH_N_YAP180"/>
    <property type="match status" value="1"/>
</dbReference>
<evidence type="ECO:0000313" key="5">
    <source>
        <dbReference type="EMBL" id="KAG2182263.1"/>
    </source>
</evidence>
<dbReference type="Gene3D" id="1.25.40.90">
    <property type="match status" value="1"/>
</dbReference>
<dbReference type="GO" id="GO:0048268">
    <property type="term" value="P:clathrin coat assembly"/>
    <property type="evidence" value="ECO:0007669"/>
    <property type="project" value="InterPro"/>
</dbReference>
<evidence type="ECO:0000256" key="1">
    <source>
        <dbReference type="ARBA" id="ARBA00004496"/>
    </source>
</evidence>
<keyword evidence="6" id="KW-1185">Reference proteome</keyword>
<reference evidence="5" key="1">
    <citation type="submission" date="2020-12" db="EMBL/GenBank/DDBJ databases">
        <title>Metabolic potential, ecology and presence of endohyphal bacteria is reflected in genomic diversity of Mucoromycotina.</title>
        <authorList>
            <person name="Muszewska A."/>
            <person name="Okrasinska A."/>
            <person name="Steczkiewicz K."/>
            <person name="Drgas O."/>
            <person name="Orlowska M."/>
            <person name="Perlinska-Lenart U."/>
            <person name="Aleksandrzak-Piekarczyk T."/>
            <person name="Szatraj K."/>
            <person name="Zielenkiewicz U."/>
            <person name="Pilsyk S."/>
            <person name="Malc E."/>
            <person name="Mieczkowski P."/>
            <person name="Kruszewska J.S."/>
            <person name="Biernat P."/>
            <person name="Pawlowska J."/>
        </authorList>
    </citation>
    <scope>NUCLEOTIDE SEQUENCE</scope>
    <source>
        <strain evidence="5">WA0000067209</strain>
    </source>
</reference>
<dbReference type="AlphaFoldDB" id="A0A8H7PYR3"/>
<dbReference type="GO" id="GO:0005905">
    <property type="term" value="C:clathrin-coated pit"/>
    <property type="evidence" value="ECO:0007669"/>
    <property type="project" value="TreeGrafter"/>
</dbReference>
<dbReference type="SUPFAM" id="SSF48464">
    <property type="entry name" value="ENTH/VHS domain"/>
    <property type="match status" value="1"/>
</dbReference>
<dbReference type="GO" id="GO:0030136">
    <property type="term" value="C:clathrin-coated vesicle"/>
    <property type="evidence" value="ECO:0007669"/>
    <property type="project" value="InterPro"/>
</dbReference>
<sequence>METAVRKATRLDHQAPKQKHLQHLISVTHSSNVNLKDLFEMLQRRIRENSWIICFKALITTHTLMREGSGDKVIAFVEEHPTVLDVSKLREKGNAGEHVRNIRQYSAYLEEKVLAFRDLHVDYVKTTANGKGGRLRRLPVSKGLLRETSILQRQITGLLKCQFSLDEIDNEITLQAFKLLVEDLLALFQAVNEGVINILEHYFAMSKPDARESLDIYKKFAKQTEAVIDYLSMAKRLQRDLEIDIPVGKHAPLSLATALEEYLQDPDYEAQRESAIKKKSGADSSKATATSSGPSNGSSAPVATASQPKELMDFFSSIESESATIYKDPQSNATFISSQPTGTMGGAGFGNAQASANPFRASTMPMRSQSTVLHTPTGFGSMNNPPPQQPQFTGMPSSSMSSPSANPFRASTMPFPISSPYTSNNLQTPQQQQPSFTGMNSMMDPQMTSLPSQPTGMANFTPSMQTMQSTGMSSMASLQQPQQNMFSGSNTFSPRMSVNPFMSQQQIQTPQQQQQPQQQQYFGNMQSPQMTGSVNPFAASMGQQQTQMTGQATTPNFQQPWQSTF</sequence>
<dbReference type="Proteomes" id="UP000654370">
    <property type="component" value="Unassembled WGS sequence"/>
</dbReference>
<dbReference type="OrthoDB" id="44015at2759"/>
<feature type="region of interest" description="Disordered" evidence="3">
    <location>
        <begin position="503"/>
        <end position="565"/>
    </location>
</feature>
<proteinExistence type="predicted"/>